<feature type="region of interest" description="Disordered" evidence="4">
    <location>
        <begin position="1133"/>
        <end position="1215"/>
    </location>
</feature>
<feature type="compositionally biased region" description="Basic and acidic residues" evidence="4">
    <location>
        <begin position="1172"/>
        <end position="1184"/>
    </location>
</feature>
<evidence type="ECO:0000313" key="7">
    <source>
        <dbReference type="EnsemblPlants" id="KQK06629"/>
    </source>
</evidence>
<feature type="region of interest" description="Disordered" evidence="4">
    <location>
        <begin position="984"/>
        <end position="1073"/>
    </location>
</feature>
<dbReference type="ExpressionAtlas" id="A0A0Q3G809">
    <property type="expression patterns" value="baseline"/>
</dbReference>
<dbReference type="PANTHER" id="PTHR46524">
    <property type="entry name" value="CW-TYPE ZINC FINGER"/>
    <property type="match status" value="1"/>
</dbReference>
<feature type="region of interest" description="Disordered" evidence="4">
    <location>
        <begin position="196"/>
        <end position="217"/>
    </location>
</feature>
<feature type="compositionally biased region" description="Polar residues" evidence="4">
    <location>
        <begin position="1049"/>
        <end position="1061"/>
    </location>
</feature>
<feature type="region of interest" description="Disordered" evidence="4">
    <location>
        <begin position="1"/>
        <end position="20"/>
    </location>
</feature>
<feature type="compositionally biased region" description="Basic and acidic residues" evidence="4">
    <location>
        <begin position="898"/>
        <end position="931"/>
    </location>
</feature>
<accession>A0A0Q3G809</accession>
<name>A0A0Q3G809_BRADI</name>
<dbReference type="GO" id="GO:0008270">
    <property type="term" value="F:zinc ion binding"/>
    <property type="evidence" value="ECO:0007669"/>
    <property type="project" value="UniProtKB-KW"/>
</dbReference>
<feature type="region of interest" description="Disordered" evidence="4">
    <location>
        <begin position="136"/>
        <end position="161"/>
    </location>
</feature>
<feature type="compositionally biased region" description="Polar residues" evidence="4">
    <location>
        <begin position="449"/>
        <end position="466"/>
    </location>
</feature>
<reference evidence="6" key="2">
    <citation type="submission" date="2017-06" db="EMBL/GenBank/DDBJ databases">
        <title>WGS assembly of Brachypodium distachyon.</title>
        <authorList>
            <consortium name="The International Brachypodium Initiative"/>
            <person name="Lucas S."/>
            <person name="Harmon-Smith M."/>
            <person name="Lail K."/>
            <person name="Tice H."/>
            <person name="Grimwood J."/>
            <person name="Bruce D."/>
            <person name="Barry K."/>
            <person name="Shu S."/>
            <person name="Lindquist E."/>
            <person name="Wang M."/>
            <person name="Pitluck S."/>
            <person name="Vogel J.P."/>
            <person name="Garvin D.F."/>
            <person name="Mockler T.C."/>
            <person name="Schmutz J."/>
            <person name="Rokhsar D."/>
            <person name="Bevan M.W."/>
        </authorList>
    </citation>
    <scope>NUCLEOTIDE SEQUENCE</scope>
    <source>
        <strain evidence="6">Bd21</strain>
    </source>
</reference>
<evidence type="ECO:0000313" key="8">
    <source>
        <dbReference type="Proteomes" id="UP000008810"/>
    </source>
</evidence>
<organism evidence="6">
    <name type="scientific">Brachypodium distachyon</name>
    <name type="common">Purple false brome</name>
    <name type="synonym">Trachynia distachya</name>
    <dbReference type="NCBI Taxonomy" id="15368"/>
    <lineage>
        <taxon>Eukaryota</taxon>
        <taxon>Viridiplantae</taxon>
        <taxon>Streptophyta</taxon>
        <taxon>Embryophyta</taxon>
        <taxon>Tracheophyta</taxon>
        <taxon>Spermatophyta</taxon>
        <taxon>Magnoliopsida</taxon>
        <taxon>Liliopsida</taxon>
        <taxon>Poales</taxon>
        <taxon>Poaceae</taxon>
        <taxon>BOP clade</taxon>
        <taxon>Pooideae</taxon>
        <taxon>Stipodae</taxon>
        <taxon>Brachypodieae</taxon>
        <taxon>Brachypodium</taxon>
    </lineage>
</organism>
<dbReference type="KEGG" id="bdi:100822425"/>
<keyword evidence="2" id="KW-0863">Zinc-finger</keyword>
<evidence type="ECO:0000256" key="2">
    <source>
        <dbReference type="ARBA" id="ARBA00022771"/>
    </source>
</evidence>
<keyword evidence="8" id="KW-1185">Reference proteome</keyword>
<dbReference type="InterPro" id="IPR011124">
    <property type="entry name" value="Znf_CW"/>
</dbReference>
<feature type="compositionally biased region" description="Basic and acidic residues" evidence="4">
    <location>
        <begin position="1"/>
        <end position="16"/>
    </location>
</feature>
<feature type="compositionally biased region" description="Basic and acidic residues" evidence="4">
    <location>
        <begin position="763"/>
        <end position="780"/>
    </location>
</feature>
<feature type="compositionally biased region" description="Basic and acidic residues" evidence="4">
    <location>
        <begin position="1134"/>
        <end position="1147"/>
    </location>
</feature>
<evidence type="ECO:0000259" key="5">
    <source>
        <dbReference type="PROSITE" id="PS51050"/>
    </source>
</evidence>
<dbReference type="PROSITE" id="PS51050">
    <property type="entry name" value="ZF_CW"/>
    <property type="match status" value="1"/>
</dbReference>
<dbReference type="PANTHER" id="PTHR46524:SF2">
    <property type="entry name" value="CYSTEINE-TRYPTOPHAN DOMAIN-CONTAINING ZINC FINGER PROTEIN 5"/>
    <property type="match status" value="1"/>
</dbReference>
<reference evidence="6 7" key="1">
    <citation type="journal article" date="2010" name="Nature">
        <title>Genome sequencing and analysis of the model grass Brachypodium distachyon.</title>
        <authorList>
            <consortium name="International Brachypodium Initiative"/>
        </authorList>
    </citation>
    <scope>NUCLEOTIDE SEQUENCE [LARGE SCALE GENOMIC DNA]</scope>
    <source>
        <strain evidence="6">Bd21</strain>
        <strain evidence="7">cv. Bd21</strain>
    </source>
</reference>
<dbReference type="Proteomes" id="UP000008810">
    <property type="component" value="Chromosome 2"/>
</dbReference>
<dbReference type="Gramene" id="KQK06629">
    <property type="protein sequence ID" value="KQK06629"/>
    <property type="gene ID" value="BRADI_2g27400v3"/>
</dbReference>
<dbReference type="InterPro" id="IPR055300">
    <property type="entry name" value="CWZF3/5/7"/>
</dbReference>
<evidence type="ECO:0000313" key="6">
    <source>
        <dbReference type="EMBL" id="KQK06629.1"/>
    </source>
</evidence>
<dbReference type="EnsemblPlants" id="KQK06629">
    <property type="protein sequence ID" value="KQK06629"/>
    <property type="gene ID" value="BRADI_2g27400v3"/>
</dbReference>
<feature type="compositionally biased region" description="Polar residues" evidence="4">
    <location>
        <begin position="139"/>
        <end position="160"/>
    </location>
</feature>
<dbReference type="InterPro" id="IPR056406">
    <property type="entry name" value="THD_CWZF3/5/7"/>
</dbReference>
<evidence type="ECO:0000256" key="1">
    <source>
        <dbReference type="ARBA" id="ARBA00022723"/>
    </source>
</evidence>
<dbReference type="Gene3D" id="3.30.40.100">
    <property type="match status" value="1"/>
</dbReference>
<feature type="domain" description="CW-type" evidence="5">
    <location>
        <begin position="611"/>
        <end position="664"/>
    </location>
</feature>
<feature type="region of interest" description="Disordered" evidence="4">
    <location>
        <begin position="87"/>
        <end position="112"/>
    </location>
</feature>
<dbReference type="RefSeq" id="XP_010231485.1">
    <property type="nucleotide sequence ID" value="XM_010233183.3"/>
</dbReference>
<dbReference type="Pfam" id="PF24756">
    <property type="entry name" value="THD_CWZF3-5-7"/>
    <property type="match status" value="1"/>
</dbReference>
<feature type="region of interest" description="Disordered" evidence="4">
    <location>
        <begin position="441"/>
        <end position="476"/>
    </location>
</feature>
<dbReference type="Pfam" id="PF07496">
    <property type="entry name" value="zf-CW"/>
    <property type="match status" value="1"/>
</dbReference>
<evidence type="ECO:0000256" key="3">
    <source>
        <dbReference type="ARBA" id="ARBA00022833"/>
    </source>
</evidence>
<gene>
    <name evidence="7" type="primary">LOC100822425</name>
    <name evidence="6" type="ORF">BRADI_2g27400v3</name>
</gene>
<dbReference type="RefSeq" id="XP_010231484.1">
    <property type="nucleotide sequence ID" value="XM_010233182.3"/>
</dbReference>
<feature type="region of interest" description="Disordered" evidence="4">
    <location>
        <begin position="858"/>
        <end position="935"/>
    </location>
</feature>
<feature type="compositionally biased region" description="Basic and acidic residues" evidence="4">
    <location>
        <begin position="547"/>
        <end position="557"/>
    </location>
</feature>
<feature type="compositionally biased region" description="Polar residues" evidence="4">
    <location>
        <begin position="87"/>
        <end position="98"/>
    </location>
</feature>
<dbReference type="EMBL" id="CM000881">
    <property type="protein sequence ID" value="KQK06629.1"/>
    <property type="molecule type" value="Genomic_DNA"/>
</dbReference>
<evidence type="ECO:0000256" key="4">
    <source>
        <dbReference type="SAM" id="MobiDB-lite"/>
    </source>
</evidence>
<keyword evidence="1" id="KW-0479">Metal-binding</keyword>
<dbReference type="OrthoDB" id="757982at2759"/>
<feature type="region of interest" description="Disordered" evidence="4">
    <location>
        <begin position="744"/>
        <end position="788"/>
    </location>
</feature>
<reference evidence="7" key="3">
    <citation type="submission" date="2018-08" db="UniProtKB">
        <authorList>
            <consortium name="EnsemblPlants"/>
        </authorList>
    </citation>
    <scope>IDENTIFICATION</scope>
    <source>
        <strain evidence="7">cv. Bd21</strain>
    </source>
</reference>
<proteinExistence type="predicted"/>
<feature type="compositionally biased region" description="Low complexity" evidence="4">
    <location>
        <begin position="984"/>
        <end position="996"/>
    </location>
</feature>
<dbReference type="STRING" id="15368.A0A0Q3G809"/>
<feature type="region of interest" description="Disordered" evidence="4">
    <location>
        <begin position="493"/>
        <end position="588"/>
    </location>
</feature>
<keyword evidence="3" id="KW-0862">Zinc</keyword>
<sequence length="1481" mass="161067">MMGCGRRREAAAGHEEGELDLEEGEALGGAARGTAHDELLDPDSLTYIDEKLHNLLGHFQKDFEGGVLAENLGSQYGGYGSFLPTYQRSPSGVSQSRSPAVPPNRGSASRSPYIPVESAEKSHFFKTALDSRRKDDCCQGTSSGTNGTGHQQKLNTTTKGPEQKAPKICIKVNTNRSLARNTAAIYSGLGLDISPSSSMDDSLDGSTGAPEPENLRNESPNTIFQIMTCHPIPGGVLLSPLAENILELRKRPKSVTNKHEAPALVDDKAEFNRDWCHVTSVARGNKDQMVNTYKYDEKKDHVPNVKSSKRRHNNSMIMNKMTMPELLDILDDTDSVLVPRSIKTEQASVEESTKLVADISNNHLKEIKNDPLKRRIRNKSSVGDIESIVDVGAVNLADDGNHPKGKANSKASTVRNAFKDLSKDSKTEPTLHEGFISKIKYDSDGYSDRPSTTSSQPQNVSRNNPSVGRDKGKVVHVKDELSLYRRKGMESSVNAESMDTIPESVGGNPSGMPKRKKKISSLQTAPSGKKLKVKAQKQLSNVTMKSYGEDMSVKPKETVSPGETDNGRLGDGNDDDHNISPLNFDRSTPVPSACVNEATKSSMSVPAAEPVVINERWACCDKCDKWRLLPYGMNPDILPKKWRCSMQSWLPAMSSCKISEDETTKALRALYMVPAPENDISLDGRHDISTSGICTAMAPLSSEGDTKFITTSGTPKVGSNVNVPSKLNMAEMSKPSKKLHSLISRNPDVDCFPKQKEKRKHVGSSDKGETVAEDLTRPESKSGIGVNHGNLRASKKIKKEFNEAAKNCPSEFEISKSSPSIKETPIFLHQDSGISPSLGKYGSSSSVKCNDDKVISDEGIRTSDAGQSDLPDSSSKVRKSKQRQLSKPGTETGSSDASVKHVVKEAISESNGAKEKPMPELKSLKTDDSKVAHARGPIVGRDSDRMYAEKECLSEQHQENIHLQHSLLSESATRKSMCYAQASTAATSSSSKVSSSHKSKVDFQETRASPVESVSSSPLRASGKNIVDQNKRYPRAVAENVPSQEPGRSVSSFSTGTQDLGSGSDHAKLHGSGCFNGDRHRHVLKGGELQKVKQDLLTNECSENEDSGLGGRNGQLNSVIARKVNSHVLSMHGNCDEKQPPAREHGRTLPHLNSNQCDHAKLTSGKLPAQVKPDKGHAEQKDLKTNPSAVNGSKQQTTLNNTANGDVSSKAKQSKNTVIENTKQVALNRDASNPINTSVLLKEARDLKHWSKRLKEKGDDLESASICFEACLKFLHVASLLEGPSIDRSKEGDSIQAMRLYSETGNLCGFCAREFERLKKMANAALAYKCVEVAYMKAAFYKHPGAIKDKHALQATSLMVPPAESPSSSASDVDNLNYQSTAAKAVSARALYSPQIAGNPIPRNNHHLMGLLAYADDINYAFDGTRKSQSSFAAYVADIGKVQVDGIALVREVLEFSFHNVKRLLQLIRQSLESINHECVK</sequence>
<dbReference type="GeneID" id="100822425"/>
<feature type="compositionally biased region" description="Polar residues" evidence="4">
    <location>
        <begin position="1185"/>
        <end position="1215"/>
    </location>
</feature>
<protein>
    <recommendedName>
        <fullName evidence="5">CW-type domain-containing protein</fullName>
    </recommendedName>
</protein>